<name>A0A2V2Z137_9BACL</name>
<gene>
    <name evidence="1" type="ORF">DFQ01_103211</name>
</gene>
<proteinExistence type="predicted"/>
<comment type="caution">
    <text evidence="1">The sequence shown here is derived from an EMBL/GenBank/DDBJ whole genome shotgun (WGS) entry which is preliminary data.</text>
</comment>
<keyword evidence="2" id="KW-1185">Reference proteome</keyword>
<evidence type="ECO:0000313" key="1">
    <source>
        <dbReference type="EMBL" id="PWW06309.1"/>
    </source>
</evidence>
<dbReference type="RefSeq" id="WP_110042990.1">
    <property type="nucleotide sequence ID" value="NZ_CP054609.1"/>
</dbReference>
<sequence>MSQAARIMKLQQERWEYEKGMADTLVLLAEAHSVLEWYANEMNWTQGRYEGGLFFTVAEDDQGNRARNLLAKHDKQM</sequence>
<organism evidence="1 2">
    <name type="scientific">Paenibacillus cellulosilyticus</name>
    <dbReference type="NCBI Taxonomy" id="375489"/>
    <lineage>
        <taxon>Bacteria</taxon>
        <taxon>Bacillati</taxon>
        <taxon>Bacillota</taxon>
        <taxon>Bacilli</taxon>
        <taxon>Bacillales</taxon>
        <taxon>Paenibacillaceae</taxon>
        <taxon>Paenibacillus</taxon>
    </lineage>
</organism>
<accession>A0A2V2Z137</accession>
<protein>
    <submittedName>
        <fullName evidence="1">Uncharacterized protein</fullName>
    </submittedName>
</protein>
<dbReference type="AlphaFoldDB" id="A0A2V2Z137"/>
<evidence type="ECO:0000313" key="2">
    <source>
        <dbReference type="Proteomes" id="UP000246635"/>
    </source>
</evidence>
<reference evidence="1 2" key="1">
    <citation type="submission" date="2018-05" db="EMBL/GenBank/DDBJ databases">
        <title>Genomic Encyclopedia of Type Strains, Phase III (KMG-III): the genomes of soil and plant-associated and newly described type strains.</title>
        <authorList>
            <person name="Whitman W."/>
        </authorList>
    </citation>
    <scope>NUCLEOTIDE SEQUENCE [LARGE SCALE GENOMIC DNA]</scope>
    <source>
        <strain evidence="1 2">CECT 5696</strain>
    </source>
</reference>
<dbReference type="Proteomes" id="UP000246635">
    <property type="component" value="Unassembled WGS sequence"/>
</dbReference>
<dbReference type="EMBL" id="QGTQ01000003">
    <property type="protein sequence ID" value="PWW06309.1"/>
    <property type="molecule type" value="Genomic_DNA"/>
</dbReference>